<sequence length="343" mass="37926">MLIHQIQLDRLSQKFAKLAAIKGPELPLMASKSGPRLFSEVVKQPPVRVWQPVSNQIPVESRRRLIHRKLEEIRSKSTTSNPICLRCGDAGHHAASCRNAQLCFVCNRFGHRALICRTPTGTYPFTPPKLPARDASSEELLAPSTVHHQLPLVKNNSSANPIASASPDTTDQDVVAPRRGGGVPQMLYRDASGYVSTFDLKIEVENENTESVNAWRARRPVQQPHRNLPTGTVPLNQPPPPIPPVPEMDEDLLEDQMVTKELGESSDTCKAQSDKRDGTFTDDSDEDHAQFLNAMNSMINPSGYKGNGSKTEPKKPKTQNHSSGGYRTQPISPLLQVPILKIY</sequence>
<evidence type="ECO:0000256" key="1">
    <source>
        <dbReference type="PROSITE-ProRule" id="PRU00047"/>
    </source>
</evidence>
<evidence type="ECO:0000313" key="4">
    <source>
        <dbReference type="EMBL" id="KAF3320055.1"/>
    </source>
</evidence>
<feature type="region of interest" description="Disordered" evidence="2">
    <location>
        <begin position="261"/>
        <end position="331"/>
    </location>
</feature>
<dbReference type="PROSITE" id="PS50158">
    <property type="entry name" value="ZF_CCHC"/>
    <property type="match status" value="1"/>
</dbReference>
<dbReference type="GO" id="GO:0003676">
    <property type="term" value="F:nucleic acid binding"/>
    <property type="evidence" value="ECO:0007669"/>
    <property type="project" value="InterPro"/>
</dbReference>
<evidence type="ECO:0000256" key="2">
    <source>
        <dbReference type="SAM" id="MobiDB-lite"/>
    </source>
</evidence>
<dbReference type="InterPro" id="IPR001878">
    <property type="entry name" value="Znf_CCHC"/>
</dbReference>
<reference evidence="4" key="1">
    <citation type="submission" date="2020-01" db="EMBL/GenBank/DDBJ databases">
        <title>Genome sequence of Kobresia littledalei, the first chromosome-level genome in the family Cyperaceae.</title>
        <authorList>
            <person name="Qu G."/>
        </authorList>
    </citation>
    <scope>NUCLEOTIDE SEQUENCE</scope>
    <source>
        <strain evidence="4">C.B.Clarke</strain>
        <tissue evidence="4">Leaf</tissue>
    </source>
</reference>
<keyword evidence="1" id="KW-0863">Zinc-finger</keyword>
<keyword evidence="1" id="KW-0862">Zinc</keyword>
<evidence type="ECO:0000313" key="5">
    <source>
        <dbReference type="Proteomes" id="UP000623129"/>
    </source>
</evidence>
<organism evidence="4 5">
    <name type="scientific">Carex littledalei</name>
    <dbReference type="NCBI Taxonomy" id="544730"/>
    <lineage>
        <taxon>Eukaryota</taxon>
        <taxon>Viridiplantae</taxon>
        <taxon>Streptophyta</taxon>
        <taxon>Embryophyta</taxon>
        <taxon>Tracheophyta</taxon>
        <taxon>Spermatophyta</taxon>
        <taxon>Magnoliopsida</taxon>
        <taxon>Liliopsida</taxon>
        <taxon>Poales</taxon>
        <taxon>Cyperaceae</taxon>
        <taxon>Cyperoideae</taxon>
        <taxon>Cariceae</taxon>
        <taxon>Carex</taxon>
        <taxon>Carex subgen. Euthyceras</taxon>
    </lineage>
</organism>
<keyword evidence="5" id="KW-1185">Reference proteome</keyword>
<dbReference type="Gene3D" id="4.10.60.10">
    <property type="entry name" value="Zinc finger, CCHC-type"/>
    <property type="match status" value="1"/>
</dbReference>
<dbReference type="SMART" id="SM00343">
    <property type="entry name" value="ZnF_C2HC"/>
    <property type="match status" value="2"/>
</dbReference>
<dbReference type="InterPro" id="IPR036875">
    <property type="entry name" value="Znf_CCHC_sf"/>
</dbReference>
<dbReference type="OrthoDB" id="2272416at2759"/>
<feature type="compositionally biased region" description="Polar residues" evidence="2">
    <location>
        <begin position="319"/>
        <end position="331"/>
    </location>
</feature>
<keyword evidence="1" id="KW-0479">Metal-binding</keyword>
<gene>
    <name evidence="4" type="ORF">FCM35_KLT22337</name>
</gene>
<evidence type="ECO:0000259" key="3">
    <source>
        <dbReference type="PROSITE" id="PS50158"/>
    </source>
</evidence>
<protein>
    <recommendedName>
        <fullName evidence="3">CCHC-type domain-containing protein</fullName>
    </recommendedName>
</protein>
<dbReference type="AlphaFoldDB" id="A0A833VBW3"/>
<dbReference type="Proteomes" id="UP000623129">
    <property type="component" value="Unassembled WGS sequence"/>
</dbReference>
<proteinExistence type="predicted"/>
<name>A0A833VBW3_9POAL</name>
<feature type="domain" description="CCHC-type" evidence="3">
    <location>
        <begin position="84"/>
        <end position="99"/>
    </location>
</feature>
<dbReference type="GO" id="GO:0008270">
    <property type="term" value="F:zinc ion binding"/>
    <property type="evidence" value="ECO:0007669"/>
    <property type="project" value="UniProtKB-KW"/>
</dbReference>
<feature type="region of interest" description="Disordered" evidence="2">
    <location>
        <begin position="222"/>
        <end position="243"/>
    </location>
</feature>
<dbReference type="SUPFAM" id="SSF57756">
    <property type="entry name" value="Retrovirus zinc finger-like domains"/>
    <property type="match status" value="1"/>
</dbReference>
<comment type="caution">
    <text evidence="4">The sequence shown here is derived from an EMBL/GenBank/DDBJ whole genome shotgun (WGS) entry which is preliminary data.</text>
</comment>
<accession>A0A833VBW3</accession>
<dbReference type="EMBL" id="SWLB01000170">
    <property type="protein sequence ID" value="KAF3320055.1"/>
    <property type="molecule type" value="Genomic_DNA"/>
</dbReference>